<evidence type="ECO:0000256" key="3">
    <source>
        <dbReference type="ARBA" id="ARBA00022989"/>
    </source>
</evidence>
<dbReference type="GeneID" id="24829147"/>
<dbReference type="Pfam" id="PF04893">
    <property type="entry name" value="Yip1"/>
    <property type="match status" value="1"/>
</dbReference>
<feature type="transmembrane region" description="Helical" evidence="5">
    <location>
        <begin position="31"/>
        <end position="49"/>
    </location>
</feature>
<proteinExistence type="predicted"/>
<accession>A0A0E3SB82</accession>
<evidence type="ECO:0000256" key="5">
    <source>
        <dbReference type="SAM" id="Phobius"/>
    </source>
</evidence>
<evidence type="ECO:0000256" key="4">
    <source>
        <dbReference type="ARBA" id="ARBA00023136"/>
    </source>
</evidence>
<gene>
    <name evidence="7" type="ORF">MSHOH_0035</name>
</gene>
<dbReference type="HOGENOM" id="CLU_118418_0_0_2"/>
<reference evidence="7 8" key="1">
    <citation type="submission" date="2014-07" db="EMBL/GenBank/DDBJ databases">
        <title>Methanogenic archaea and the global carbon cycle.</title>
        <authorList>
            <person name="Henriksen J.R."/>
            <person name="Luke J."/>
            <person name="Reinhart S."/>
            <person name="Benedict M.N."/>
            <person name="Youngblut N.D."/>
            <person name="Metcalf M.E."/>
            <person name="Whitaker R.J."/>
            <person name="Metcalf W.W."/>
        </authorList>
    </citation>
    <scope>NUCLEOTIDE SEQUENCE [LARGE SCALE GENOMIC DNA]</scope>
    <source>
        <strain evidence="7 8">HB-1</strain>
    </source>
</reference>
<feature type="domain" description="Yip1" evidence="6">
    <location>
        <begin position="8"/>
        <end position="178"/>
    </location>
</feature>
<dbReference type="RefSeq" id="WP_048136624.1">
    <property type="nucleotide sequence ID" value="NZ_CP009516.1"/>
</dbReference>
<feature type="transmembrane region" description="Helical" evidence="5">
    <location>
        <begin position="118"/>
        <end position="144"/>
    </location>
</feature>
<evidence type="ECO:0000256" key="1">
    <source>
        <dbReference type="ARBA" id="ARBA00004141"/>
    </source>
</evidence>
<feature type="transmembrane region" description="Helical" evidence="5">
    <location>
        <begin position="70"/>
        <end position="103"/>
    </location>
</feature>
<dbReference type="KEGG" id="mhor:MSHOH_0035"/>
<dbReference type="STRING" id="1434110.MSHOH_0035"/>
<name>A0A0E3SB82_9EURY</name>
<evidence type="ECO:0000259" key="6">
    <source>
        <dbReference type="Pfam" id="PF04893"/>
    </source>
</evidence>
<dbReference type="OrthoDB" id="137882at2157"/>
<evidence type="ECO:0000256" key="2">
    <source>
        <dbReference type="ARBA" id="ARBA00022692"/>
    </source>
</evidence>
<dbReference type="EMBL" id="CP009516">
    <property type="protein sequence ID" value="AKB76518.1"/>
    <property type="molecule type" value="Genomic_DNA"/>
</dbReference>
<dbReference type="PATRIC" id="fig|1434110.4.peg.42"/>
<dbReference type="Proteomes" id="UP000033101">
    <property type="component" value="Chromosome"/>
</dbReference>
<feature type="transmembrane region" description="Helical" evidence="5">
    <location>
        <begin position="165"/>
        <end position="191"/>
    </location>
</feature>
<keyword evidence="2 5" id="KW-0812">Transmembrane</keyword>
<sequence length="194" mass="21213">MDYIETWKEVIQRPSNFYRKMPTAGGYAEPLTFAAISYFIYGLLTALFNRGMMGGMSGYGGMYGYGMGSGGYGLTTALMMAIMMPIIGIISIFIGAAILYIIYKVLGGKGSYEGTVRFISYATAVMLLSWIPFIGWIFGFYGIYLYILGGMIVHDVSMVKSAIAVLLPTFLIILIVIIMVVLAGSIAYTMIFPS</sequence>
<evidence type="ECO:0000313" key="8">
    <source>
        <dbReference type="Proteomes" id="UP000033101"/>
    </source>
</evidence>
<keyword evidence="3 5" id="KW-1133">Transmembrane helix</keyword>
<keyword evidence="8" id="KW-1185">Reference proteome</keyword>
<organism evidence="7 8">
    <name type="scientific">Methanosarcina horonobensis HB-1 = JCM 15518</name>
    <dbReference type="NCBI Taxonomy" id="1434110"/>
    <lineage>
        <taxon>Archaea</taxon>
        <taxon>Methanobacteriati</taxon>
        <taxon>Methanobacteriota</taxon>
        <taxon>Stenosarchaea group</taxon>
        <taxon>Methanomicrobia</taxon>
        <taxon>Methanosarcinales</taxon>
        <taxon>Methanosarcinaceae</taxon>
        <taxon>Methanosarcina</taxon>
    </lineage>
</organism>
<protein>
    <recommendedName>
        <fullName evidence="6">Yip1 domain-containing protein</fullName>
    </recommendedName>
</protein>
<dbReference type="AlphaFoldDB" id="A0A0E3SB82"/>
<dbReference type="InterPro" id="IPR006977">
    <property type="entry name" value="Yip1_dom"/>
</dbReference>
<dbReference type="GO" id="GO:0016020">
    <property type="term" value="C:membrane"/>
    <property type="evidence" value="ECO:0007669"/>
    <property type="project" value="UniProtKB-SubCell"/>
</dbReference>
<evidence type="ECO:0000313" key="7">
    <source>
        <dbReference type="EMBL" id="AKB76518.1"/>
    </source>
</evidence>
<comment type="subcellular location">
    <subcellularLocation>
        <location evidence="1">Membrane</location>
        <topology evidence="1">Multi-pass membrane protein</topology>
    </subcellularLocation>
</comment>
<keyword evidence="4 5" id="KW-0472">Membrane</keyword>